<proteinExistence type="predicted"/>
<gene>
    <name evidence="1" type="ORF">DARMORV10_C03P62230.1</name>
</gene>
<name>A0A816IED5_BRANA</name>
<evidence type="ECO:0000313" key="1">
    <source>
        <dbReference type="EMBL" id="CAF1707258.1"/>
    </source>
</evidence>
<accession>A0A816IED5</accession>
<protein>
    <submittedName>
        <fullName evidence="1">(rape) hypothetical protein</fullName>
    </submittedName>
</protein>
<dbReference type="EMBL" id="HG994367">
    <property type="protein sequence ID" value="CAF1707258.1"/>
    <property type="molecule type" value="Genomic_DNA"/>
</dbReference>
<dbReference type="Proteomes" id="UP001295469">
    <property type="component" value="Chromosome C03"/>
</dbReference>
<sequence length="80" mass="9115">MFFLPNTGTHIPLALLLLERKIGHKGGLYYRRAYSEVQFCLPEDLDLKHSEGSTSLDPMMTSSAHTWTLRNSNPDLTHEN</sequence>
<dbReference type="AlphaFoldDB" id="A0A816IED5"/>
<organism evidence="1">
    <name type="scientific">Brassica napus</name>
    <name type="common">Rape</name>
    <dbReference type="NCBI Taxonomy" id="3708"/>
    <lineage>
        <taxon>Eukaryota</taxon>
        <taxon>Viridiplantae</taxon>
        <taxon>Streptophyta</taxon>
        <taxon>Embryophyta</taxon>
        <taxon>Tracheophyta</taxon>
        <taxon>Spermatophyta</taxon>
        <taxon>Magnoliopsida</taxon>
        <taxon>eudicotyledons</taxon>
        <taxon>Gunneridae</taxon>
        <taxon>Pentapetalae</taxon>
        <taxon>rosids</taxon>
        <taxon>malvids</taxon>
        <taxon>Brassicales</taxon>
        <taxon>Brassicaceae</taxon>
        <taxon>Brassiceae</taxon>
        <taxon>Brassica</taxon>
    </lineage>
</organism>
<reference evidence="1" key="1">
    <citation type="submission" date="2021-01" db="EMBL/GenBank/DDBJ databases">
        <authorList>
            <consortium name="Genoscope - CEA"/>
            <person name="William W."/>
        </authorList>
    </citation>
    <scope>NUCLEOTIDE SEQUENCE</scope>
</reference>